<dbReference type="InterPro" id="IPR001055">
    <property type="entry name" value="Adrenodoxin-like"/>
</dbReference>
<dbReference type="AlphaFoldDB" id="A0A0B4XQC0"/>
<dbReference type="Pfam" id="PF00111">
    <property type="entry name" value="Fer2"/>
    <property type="match status" value="1"/>
</dbReference>
<dbReference type="PRINTS" id="PR00355">
    <property type="entry name" value="ADRENODOXIN"/>
</dbReference>
<gene>
    <name evidence="6" type="ORF">S7S_11255</name>
</gene>
<keyword evidence="2" id="KW-0479">Metal-binding</keyword>
<feature type="domain" description="2Fe-2S ferredoxin-type" evidence="5">
    <location>
        <begin position="2"/>
        <end position="105"/>
    </location>
</feature>
<dbReference type="PANTHER" id="PTHR23426:SF67">
    <property type="entry name" value="2FE-2S FERREDOXIN-TYPE DOMAIN-CONTAINING PROTEIN"/>
    <property type="match status" value="1"/>
</dbReference>
<dbReference type="GO" id="GO:0051537">
    <property type="term" value="F:2 iron, 2 sulfur cluster binding"/>
    <property type="evidence" value="ECO:0007669"/>
    <property type="project" value="UniProtKB-KW"/>
</dbReference>
<dbReference type="Gene3D" id="3.10.20.30">
    <property type="match status" value="1"/>
</dbReference>
<dbReference type="InterPro" id="IPR001041">
    <property type="entry name" value="2Fe-2S_ferredoxin-type"/>
</dbReference>
<accession>A0A0B4XQC0</accession>
<reference evidence="6 7" key="1">
    <citation type="journal article" date="2012" name="J. Bacteriol.">
        <title>Genome sequence of an alkane-degrading bacterium, Alcanivorax pacificus type strain W11-5, isolated from deep sea sediment.</title>
        <authorList>
            <person name="Lai Q."/>
            <person name="Shao Z."/>
        </authorList>
    </citation>
    <scope>NUCLEOTIDE SEQUENCE [LARGE SCALE GENOMIC DNA]</scope>
    <source>
        <strain evidence="6 7">W11-5</strain>
    </source>
</reference>
<dbReference type="PANTHER" id="PTHR23426">
    <property type="entry name" value="FERREDOXIN/ADRENODOXIN"/>
    <property type="match status" value="1"/>
</dbReference>
<evidence type="ECO:0000256" key="2">
    <source>
        <dbReference type="ARBA" id="ARBA00022723"/>
    </source>
</evidence>
<keyword evidence="1" id="KW-0001">2Fe-2S</keyword>
<evidence type="ECO:0000256" key="1">
    <source>
        <dbReference type="ARBA" id="ARBA00022714"/>
    </source>
</evidence>
<dbReference type="GO" id="GO:0009055">
    <property type="term" value="F:electron transfer activity"/>
    <property type="evidence" value="ECO:0007669"/>
    <property type="project" value="TreeGrafter"/>
</dbReference>
<name>A0A0B4XQC0_9GAMM</name>
<dbReference type="HOGENOM" id="CLU_082632_5_1_6"/>
<evidence type="ECO:0000256" key="3">
    <source>
        <dbReference type="ARBA" id="ARBA00023004"/>
    </source>
</evidence>
<dbReference type="InterPro" id="IPR012675">
    <property type="entry name" value="Beta-grasp_dom_sf"/>
</dbReference>
<dbReference type="PROSITE" id="PS51085">
    <property type="entry name" value="2FE2S_FER_2"/>
    <property type="match status" value="1"/>
</dbReference>
<evidence type="ECO:0000259" key="5">
    <source>
        <dbReference type="PROSITE" id="PS51085"/>
    </source>
</evidence>
<protein>
    <submittedName>
        <fullName evidence="6">(2Fe-2S) ferredoxin</fullName>
    </submittedName>
</protein>
<keyword evidence="7" id="KW-1185">Reference proteome</keyword>
<keyword evidence="4" id="KW-0411">Iron-sulfur</keyword>
<evidence type="ECO:0000256" key="4">
    <source>
        <dbReference type="ARBA" id="ARBA00023014"/>
    </source>
</evidence>
<organism evidence="6 7">
    <name type="scientific">Isoalcanivorax pacificus W11-5</name>
    <dbReference type="NCBI Taxonomy" id="391936"/>
    <lineage>
        <taxon>Bacteria</taxon>
        <taxon>Pseudomonadati</taxon>
        <taxon>Pseudomonadota</taxon>
        <taxon>Gammaproteobacteria</taxon>
        <taxon>Oceanospirillales</taxon>
        <taxon>Alcanivoracaceae</taxon>
        <taxon>Isoalcanivorax</taxon>
    </lineage>
</organism>
<dbReference type="KEGG" id="apac:S7S_11255"/>
<dbReference type="OrthoDB" id="9799640at2"/>
<dbReference type="Proteomes" id="UP000006764">
    <property type="component" value="Chromosome"/>
</dbReference>
<evidence type="ECO:0000313" key="6">
    <source>
        <dbReference type="EMBL" id="AJD48663.1"/>
    </source>
</evidence>
<proteinExistence type="predicted"/>
<dbReference type="RefSeq" id="WP_008737109.1">
    <property type="nucleotide sequence ID" value="NZ_CP004387.1"/>
</dbReference>
<evidence type="ECO:0000313" key="7">
    <source>
        <dbReference type="Proteomes" id="UP000006764"/>
    </source>
</evidence>
<dbReference type="STRING" id="391936.S7S_11255"/>
<dbReference type="GO" id="GO:0140647">
    <property type="term" value="P:P450-containing electron transport chain"/>
    <property type="evidence" value="ECO:0007669"/>
    <property type="project" value="InterPro"/>
</dbReference>
<dbReference type="EMBL" id="CP004387">
    <property type="protein sequence ID" value="AJD48663.1"/>
    <property type="molecule type" value="Genomic_DNA"/>
</dbReference>
<sequence length="106" mass="11628">MGKIIFIEHDNTEHAVNFEAGITLMQVAVDNAIPGIDGDCGGECACGTCHMIIPDEWFDKTGAISETEEQMLSMTPERSQTSRLGCQVEATENMDGMTVRLPEFQM</sequence>
<dbReference type="InterPro" id="IPR036010">
    <property type="entry name" value="2Fe-2S_ferredoxin-like_sf"/>
</dbReference>
<dbReference type="GO" id="GO:0046872">
    <property type="term" value="F:metal ion binding"/>
    <property type="evidence" value="ECO:0007669"/>
    <property type="project" value="UniProtKB-KW"/>
</dbReference>
<keyword evidence="3" id="KW-0408">Iron</keyword>
<dbReference type="SUPFAM" id="SSF54292">
    <property type="entry name" value="2Fe-2S ferredoxin-like"/>
    <property type="match status" value="1"/>
</dbReference>
<dbReference type="CDD" id="cd00207">
    <property type="entry name" value="fer2"/>
    <property type="match status" value="1"/>
</dbReference>